<gene>
    <name evidence="1" type="ORF">Micbo1qcDRAFT_166173</name>
</gene>
<sequence length="163" mass="18910">MIDEGMTQLRDIELDKDLMSRHQRLCQWAHLQALFSLRGHESGKAIAILRTLSLNTERAQVNRALLWARLDLALLLRRINLEDEASALFHNMVHDPDHDPGHHEPDPPRYLDVAERALRYTRVGRTGDASSLLKTEGLQWARDEDLWFWVGGPRPDTEFMREP</sequence>
<evidence type="ECO:0000313" key="2">
    <source>
        <dbReference type="Proteomes" id="UP000070501"/>
    </source>
</evidence>
<evidence type="ECO:0000313" key="1">
    <source>
        <dbReference type="EMBL" id="KXJ88733.1"/>
    </source>
</evidence>
<organism evidence="1 2">
    <name type="scientific">Microdochium bolleyi</name>
    <dbReference type="NCBI Taxonomy" id="196109"/>
    <lineage>
        <taxon>Eukaryota</taxon>
        <taxon>Fungi</taxon>
        <taxon>Dikarya</taxon>
        <taxon>Ascomycota</taxon>
        <taxon>Pezizomycotina</taxon>
        <taxon>Sordariomycetes</taxon>
        <taxon>Xylariomycetidae</taxon>
        <taxon>Xylariales</taxon>
        <taxon>Microdochiaceae</taxon>
        <taxon>Microdochium</taxon>
    </lineage>
</organism>
<dbReference type="Proteomes" id="UP000070501">
    <property type="component" value="Unassembled WGS sequence"/>
</dbReference>
<proteinExistence type="predicted"/>
<keyword evidence="2" id="KW-1185">Reference proteome</keyword>
<dbReference type="EMBL" id="KQ964257">
    <property type="protein sequence ID" value="KXJ88733.1"/>
    <property type="molecule type" value="Genomic_DNA"/>
</dbReference>
<dbReference type="OrthoDB" id="21416at2759"/>
<protein>
    <submittedName>
        <fullName evidence="1">Uncharacterized protein</fullName>
    </submittedName>
</protein>
<accession>A0A136IV49</accession>
<dbReference type="STRING" id="196109.A0A136IV49"/>
<dbReference type="AlphaFoldDB" id="A0A136IV49"/>
<reference evidence="2" key="1">
    <citation type="submission" date="2016-02" db="EMBL/GenBank/DDBJ databases">
        <title>Draft genome sequence of Microdochium bolleyi, a fungal endophyte of beachgrass.</title>
        <authorList>
            <consortium name="DOE Joint Genome Institute"/>
            <person name="David A.S."/>
            <person name="May G."/>
            <person name="Haridas S."/>
            <person name="Lim J."/>
            <person name="Wang M."/>
            <person name="Labutti K."/>
            <person name="Lipzen A."/>
            <person name="Barry K."/>
            <person name="Grigoriev I.V."/>
        </authorList>
    </citation>
    <scope>NUCLEOTIDE SEQUENCE [LARGE SCALE GENOMIC DNA]</scope>
    <source>
        <strain evidence="2">J235TASD1</strain>
    </source>
</reference>
<name>A0A136IV49_9PEZI</name>
<dbReference type="InParanoid" id="A0A136IV49"/>